<feature type="region of interest" description="Disordered" evidence="1">
    <location>
        <begin position="86"/>
        <end position="126"/>
    </location>
</feature>
<protein>
    <submittedName>
        <fullName evidence="3">Uncharacterized protein</fullName>
    </submittedName>
</protein>
<name>A0A6U3VFX4_9STRA</name>
<feature type="compositionally biased region" description="Polar residues" evidence="1">
    <location>
        <begin position="101"/>
        <end position="117"/>
    </location>
</feature>
<reference evidence="3" key="1">
    <citation type="submission" date="2021-01" db="EMBL/GenBank/DDBJ databases">
        <authorList>
            <person name="Corre E."/>
            <person name="Pelletier E."/>
            <person name="Niang G."/>
            <person name="Scheremetjew M."/>
            <person name="Finn R."/>
            <person name="Kale V."/>
            <person name="Holt S."/>
            <person name="Cochrane G."/>
            <person name="Meng A."/>
            <person name="Brown T."/>
            <person name="Cohen L."/>
        </authorList>
    </citation>
    <scope>NUCLEOTIDE SEQUENCE</scope>
    <source>
        <strain evidence="3">SM1012Den-03</strain>
    </source>
</reference>
<dbReference type="EMBL" id="HBGZ01013991">
    <property type="protein sequence ID" value="CAD9600020.1"/>
    <property type="molecule type" value="Transcribed_RNA"/>
</dbReference>
<accession>A0A6U3VFX4</accession>
<gene>
    <name evidence="2" type="ORF">SMAR0320_LOCUS9986</name>
    <name evidence="3" type="ORF">SMAR0320_LOCUS9988</name>
</gene>
<dbReference type="EMBL" id="HBGZ01013993">
    <property type="protein sequence ID" value="CAD9600025.1"/>
    <property type="molecule type" value="Transcribed_RNA"/>
</dbReference>
<organism evidence="3">
    <name type="scientific">Skeletonema marinoi</name>
    <dbReference type="NCBI Taxonomy" id="267567"/>
    <lineage>
        <taxon>Eukaryota</taxon>
        <taxon>Sar</taxon>
        <taxon>Stramenopiles</taxon>
        <taxon>Ochrophyta</taxon>
        <taxon>Bacillariophyta</taxon>
        <taxon>Coscinodiscophyceae</taxon>
        <taxon>Thalassiosirophycidae</taxon>
        <taxon>Thalassiosirales</taxon>
        <taxon>Skeletonemataceae</taxon>
        <taxon>Skeletonema</taxon>
        <taxon>Skeletonema marinoi-dohrnii complex</taxon>
    </lineage>
</organism>
<evidence type="ECO:0000256" key="1">
    <source>
        <dbReference type="SAM" id="MobiDB-lite"/>
    </source>
</evidence>
<sequence>MPQVFSSVKEAVAGVKRRASCSLLQMGGSPSKEETITTTIKLSDVHEAEEVDITHYTQDDLERLRFEDPFLYYSIPAMKRGLFRSDSSRSTNLSSSRRSSCPTILLNSDASDNGPQQEQRRESVTRIRRLSVEPHPSLFIQDLMNEMDVDFDDSDIDEEDEKLIQALANGTFDIEDS</sequence>
<evidence type="ECO:0000313" key="3">
    <source>
        <dbReference type="EMBL" id="CAD9600025.1"/>
    </source>
</evidence>
<dbReference type="AlphaFoldDB" id="A0A6U3VFX4"/>
<feature type="compositionally biased region" description="Low complexity" evidence="1">
    <location>
        <begin position="86"/>
        <end position="100"/>
    </location>
</feature>
<proteinExistence type="predicted"/>
<evidence type="ECO:0000313" key="2">
    <source>
        <dbReference type="EMBL" id="CAD9600020.1"/>
    </source>
</evidence>